<dbReference type="EMBL" id="JAADJU010000019">
    <property type="protein sequence ID" value="NMP29873.1"/>
    <property type="molecule type" value="Genomic_DNA"/>
</dbReference>
<dbReference type="Pfam" id="PF12790">
    <property type="entry name" value="T6SS-SciN"/>
    <property type="match status" value="1"/>
</dbReference>
<dbReference type="PANTHER" id="PTHR37625:SF4">
    <property type="entry name" value="OUTER MEMBRANE LIPOPROTEIN"/>
    <property type="match status" value="1"/>
</dbReference>
<dbReference type="Gene3D" id="2.60.40.4150">
    <property type="entry name" value="Type VI secretion system, lipoprotein SciN"/>
    <property type="match status" value="1"/>
</dbReference>
<accession>A0A848MRF2</accession>
<evidence type="ECO:0000313" key="2">
    <source>
        <dbReference type="Proteomes" id="UP000585363"/>
    </source>
</evidence>
<dbReference type="AlphaFoldDB" id="A0A848MRF2"/>
<reference evidence="1 2" key="1">
    <citation type="submission" date="2020-01" db="EMBL/GenBank/DDBJ databases">
        <authorList>
            <person name="Lee S.D."/>
        </authorList>
    </citation>
    <scope>NUCLEOTIDE SEQUENCE [LARGE SCALE GENOMIC DNA]</scope>
    <source>
        <strain evidence="1 2">SAP-1</strain>
    </source>
</reference>
<protein>
    <submittedName>
        <fullName evidence="1">Type VI secretion system lipoprotein TssJ</fullName>
    </submittedName>
</protein>
<dbReference type="InterPro" id="IPR017734">
    <property type="entry name" value="T6SS_SciN"/>
</dbReference>
<gene>
    <name evidence="1" type="primary">tssJ</name>
    <name evidence="1" type="ORF">GW590_23785</name>
</gene>
<name>A0A848MRF2_9GAMM</name>
<organism evidence="1 2">
    <name type="scientific">Rouxiella aceris</name>
    <dbReference type="NCBI Taxonomy" id="2703884"/>
    <lineage>
        <taxon>Bacteria</taxon>
        <taxon>Pseudomonadati</taxon>
        <taxon>Pseudomonadota</taxon>
        <taxon>Gammaproteobacteria</taxon>
        <taxon>Enterobacterales</taxon>
        <taxon>Yersiniaceae</taxon>
        <taxon>Rouxiella</taxon>
    </lineage>
</organism>
<dbReference type="PROSITE" id="PS51257">
    <property type="entry name" value="PROKAR_LIPOPROTEIN"/>
    <property type="match status" value="1"/>
</dbReference>
<dbReference type="InterPro" id="IPR038706">
    <property type="entry name" value="Type_VI_SciN-like_sf"/>
</dbReference>
<dbReference type="NCBIfam" id="TIGR03352">
    <property type="entry name" value="VI_chp_3"/>
    <property type="match status" value="1"/>
</dbReference>
<sequence length="176" mass="19635">MAITVFKSLLPLLVISSLLVGCGLTQKVSDGTISTTKAIFYKQVKTLHLDFNARHASNNNPQGEPLATVVRVYQLRERKAFDTADYQQLSDVDSQVLKADLLDQRDLRVQPNGSAALDIPLDPQAKHVAVMALFLSPEIAQNSWRVVIDRADLDPDKPRVIELHSRQVQLKPLNKE</sequence>
<evidence type="ECO:0000313" key="1">
    <source>
        <dbReference type="EMBL" id="NMP29873.1"/>
    </source>
</evidence>
<dbReference type="RefSeq" id="WP_169405573.1">
    <property type="nucleotide sequence ID" value="NZ_JAADJU010000019.1"/>
</dbReference>
<reference evidence="1 2" key="2">
    <citation type="submission" date="2020-06" db="EMBL/GenBank/DDBJ databases">
        <title>Polyphasic characterization of a Rahnella strain isolated from tree sap.</title>
        <authorList>
            <person name="Kim I.S."/>
        </authorList>
    </citation>
    <scope>NUCLEOTIDE SEQUENCE [LARGE SCALE GENOMIC DNA]</scope>
    <source>
        <strain evidence="1 2">SAP-1</strain>
    </source>
</reference>
<comment type="caution">
    <text evidence="1">The sequence shown here is derived from an EMBL/GenBank/DDBJ whole genome shotgun (WGS) entry which is preliminary data.</text>
</comment>
<keyword evidence="2" id="KW-1185">Reference proteome</keyword>
<proteinExistence type="predicted"/>
<keyword evidence="1" id="KW-0449">Lipoprotein</keyword>
<dbReference type="PANTHER" id="PTHR37625">
    <property type="entry name" value="OUTER MEMBRANE LIPOPROTEIN-RELATED"/>
    <property type="match status" value="1"/>
</dbReference>
<dbReference type="Proteomes" id="UP000585363">
    <property type="component" value="Unassembled WGS sequence"/>
</dbReference>